<dbReference type="Proteomes" id="UP000287651">
    <property type="component" value="Unassembled WGS sequence"/>
</dbReference>
<evidence type="ECO:0000313" key="1">
    <source>
        <dbReference type="EMBL" id="RRT84160.1"/>
    </source>
</evidence>
<name>A0A427B6Q1_ENSVE</name>
<dbReference type="AlphaFoldDB" id="A0A427B6Q1"/>
<proteinExistence type="predicted"/>
<protein>
    <submittedName>
        <fullName evidence="1">Uncharacterized protein</fullName>
    </submittedName>
</protein>
<organism evidence="1 2">
    <name type="scientific">Ensete ventricosum</name>
    <name type="common">Abyssinian banana</name>
    <name type="synonym">Musa ensete</name>
    <dbReference type="NCBI Taxonomy" id="4639"/>
    <lineage>
        <taxon>Eukaryota</taxon>
        <taxon>Viridiplantae</taxon>
        <taxon>Streptophyta</taxon>
        <taxon>Embryophyta</taxon>
        <taxon>Tracheophyta</taxon>
        <taxon>Spermatophyta</taxon>
        <taxon>Magnoliopsida</taxon>
        <taxon>Liliopsida</taxon>
        <taxon>Zingiberales</taxon>
        <taxon>Musaceae</taxon>
        <taxon>Ensete</taxon>
    </lineage>
</organism>
<reference evidence="1 2" key="1">
    <citation type="journal article" date="2014" name="Agronomy (Basel)">
        <title>A Draft Genome Sequence for Ensete ventricosum, the Drought-Tolerant Tree Against Hunger.</title>
        <authorList>
            <person name="Harrison J."/>
            <person name="Moore K.A."/>
            <person name="Paszkiewicz K."/>
            <person name="Jones T."/>
            <person name="Grant M."/>
            <person name="Ambacheew D."/>
            <person name="Muzemil S."/>
            <person name="Studholme D.J."/>
        </authorList>
    </citation>
    <scope>NUCLEOTIDE SEQUENCE [LARGE SCALE GENOMIC DNA]</scope>
</reference>
<sequence length="160" mass="17723">MPAVVVPRPQPSPQPRRCHAAVASSVFRRFLLPTLAPAHDVETVAATLAVAPVTATQPLPHGRCLLCFPEGSLPHLGACTRYRDCRHYPLFPLPLPCSSIFSHISRGHRFATPPLLPPLICENLLLHHCHAVVSPSLPFDHQHHNSKHQWMQNLKHSKPA</sequence>
<gene>
    <name evidence="1" type="ORF">B296_00013622</name>
</gene>
<evidence type="ECO:0000313" key="2">
    <source>
        <dbReference type="Proteomes" id="UP000287651"/>
    </source>
</evidence>
<dbReference type="EMBL" id="AMZH03000359">
    <property type="protein sequence ID" value="RRT84160.1"/>
    <property type="molecule type" value="Genomic_DNA"/>
</dbReference>
<comment type="caution">
    <text evidence="1">The sequence shown here is derived from an EMBL/GenBank/DDBJ whole genome shotgun (WGS) entry which is preliminary data.</text>
</comment>
<accession>A0A427B6Q1</accession>